<dbReference type="InterPro" id="IPR003594">
    <property type="entry name" value="HATPase_dom"/>
</dbReference>
<evidence type="ECO:0000256" key="11">
    <source>
        <dbReference type="ARBA" id="ARBA00022840"/>
    </source>
</evidence>
<dbReference type="InterPro" id="IPR036890">
    <property type="entry name" value="HATPase_C_sf"/>
</dbReference>
<sequence length="442" mass="49296">MKFPHLKHYVPRLPTGIYGRAALILLMPVVVLQLVVAFVFIRRDLEDITQQMSYTVVRELFVINDQIEAAPTQEAALNALEPLLLRLNFQLRFIGPDEAEPETYIPFEDLSGRVVRDTMMRSLPEFHSIRFTRSHASYIVMGTKFGLAEIEFSRRRATVAAPHQLIVITVVFGFMLVVIAMAYMRNQLRPIKRLADAAEAFGRGRVIPYQPRGATEVRAAGAAFNDMRARIDRQIEQRTLMLSGVSHDLRTPLTRLRLSLSMLEDDDAEPMLQDVKEMEDMVNAFLDFSRGVTTSAMEETDPCALVEEAVDNWTRQGKTVHLVETIGNRTVPLRAAAVRRALDNLISNAVRYGTRARVSVAVMQKSLRIRVEDDGPGIPEDLRGDAMRPFTRLDPARNQDLGTGVGLGLAIVADIARAHGGTLRLGTSEELGGLQADIVIAL</sequence>
<dbReference type="EMBL" id="CP015230">
    <property type="protein sequence ID" value="ANP40346.1"/>
    <property type="molecule type" value="Genomic_DNA"/>
</dbReference>
<evidence type="ECO:0000256" key="1">
    <source>
        <dbReference type="ARBA" id="ARBA00000085"/>
    </source>
</evidence>
<evidence type="ECO:0000256" key="4">
    <source>
        <dbReference type="ARBA" id="ARBA00022475"/>
    </source>
</evidence>
<dbReference type="SUPFAM" id="SSF55874">
    <property type="entry name" value="ATPase domain of HSP90 chaperone/DNA topoisomerase II/histidine kinase"/>
    <property type="match status" value="1"/>
</dbReference>
<evidence type="ECO:0000313" key="18">
    <source>
        <dbReference type="EMBL" id="ANP40346.1"/>
    </source>
</evidence>
<evidence type="ECO:0000256" key="9">
    <source>
        <dbReference type="ARBA" id="ARBA00022741"/>
    </source>
</evidence>
<name>A0A1B1A1F5_9RHOB</name>
<evidence type="ECO:0000256" key="15">
    <source>
        <dbReference type="SAM" id="Phobius"/>
    </source>
</evidence>
<evidence type="ECO:0000256" key="8">
    <source>
        <dbReference type="ARBA" id="ARBA00022692"/>
    </source>
</evidence>
<organism evidence="18 19">
    <name type="scientific">Tritonibacter mobilis F1926</name>
    <dbReference type="NCBI Taxonomy" id="1265309"/>
    <lineage>
        <taxon>Bacteria</taxon>
        <taxon>Pseudomonadati</taxon>
        <taxon>Pseudomonadota</taxon>
        <taxon>Alphaproteobacteria</taxon>
        <taxon>Rhodobacterales</taxon>
        <taxon>Paracoccaceae</taxon>
        <taxon>Tritonibacter</taxon>
    </lineage>
</organism>
<keyword evidence="8 15" id="KW-0812">Transmembrane</keyword>
<dbReference type="InterPro" id="IPR050980">
    <property type="entry name" value="2C_sensor_his_kinase"/>
</dbReference>
<feature type="transmembrane region" description="Helical" evidence="15">
    <location>
        <begin position="21"/>
        <end position="41"/>
    </location>
</feature>
<dbReference type="GO" id="GO:0000155">
    <property type="term" value="F:phosphorelay sensor kinase activity"/>
    <property type="evidence" value="ECO:0007669"/>
    <property type="project" value="InterPro"/>
</dbReference>
<dbReference type="AlphaFoldDB" id="A0A1B1A1F5"/>
<dbReference type="RefSeq" id="WP_005622608.1">
    <property type="nucleotide sequence ID" value="NZ_CP015230.1"/>
</dbReference>
<dbReference type="SMART" id="SM00304">
    <property type="entry name" value="HAMP"/>
    <property type="match status" value="1"/>
</dbReference>
<dbReference type="GO" id="GO:0005886">
    <property type="term" value="C:plasma membrane"/>
    <property type="evidence" value="ECO:0007669"/>
    <property type="project" value="UniProtKB-SubCell"/>
</dbReference>
<dbReference type="InterPro" id="IPR005467">
    <property type="entry name" value="His_kinase_dom"/>
</dbReference>
<dbReference type="GeneID" id="28249399"/>
<dbReference type="Gene3D" id="1.10.287.130">
    <property type="match status" value="1"/>
</dbReference>
<dbReference type="PRINTS" id="PR00344">
    <property type="entry name" value="BCTRLSENSOR"/>
</dbReference>
<dbReference type="CDD" id="cd06225">
    <property type="entry name" value="HAMP"/>
    <property type="match status" value="1"/>
</dbReference>
<keyword evidence="14 15" id="KW-0472">Membrane</keyword>
<dbReference type="Pfam" id="PF00672">
    <property type="entry name" value="HAMP"/>
    <property type="match status" value="1"/>
</dbReference>
<comment type="subcellular location">
    <subcellularLocation>
        <location evidence="2">Cell inner membrane</location>
        <topology evidence="2">Multi-pass membrane protein</topology>
    </subcellularLocation>
</comment>
<dbReference type="PANTHER" id="PTHR44936:SF5">
    <property type="entry name" value="SENSOR HISTIDINE KINASE ENVZ"/>
    <property type="match status" value="1"/>
</dbReference>
<keyword evidence="7" id="KW-0808">Transferase</keyword>
<evidence type="ECO:0000256" key="14">
    <source>
        <dbReference type="ARBA" id="ARBA00023136"/>
    </source>
</evidence>
<evidence type="ECO:0000256" key="7">
    <source>
        <dbReference type="ARBA" id="ARBA00022679"/>
    </source>
</evidence>
<keyword evidence="5" id="KW-0997">Cell inner membrane</keyword>
<dbReference type="EC" id="2.7.13.3" evidence="3"/>
<proteinExistence type="predicted"/>
<evidence type="ECO:0000256" key="6">
    <source>
        <dbReference type="ARBA" id="ARBA00022553"/>
    </source>
</evidence>
<dbReference type="STRING" id="1265309.K529_006165"/>
<evidence type="ECO:0000256" key="3">
    <source>
        <dbReference type="ARBA" id="ARBA00012438"/>
    </source>
</evidence>
<reference evidence="18 19" key="1">
    <citation type="journal article" date="2016" name="ISME J.">
        <title>Global occurrence and heterogeneity of the Roseobacter-clade species Ruegeria mobilis.</title>
        <authorList>
            <person name="Sonnenschein E."/>
            <person name="Gram L."/>
        </authorList>
    </citation>
    <scope>NUCLEOTIDE SEQUENCE [LARGE SCALE GENOMIC DNA]</scope>
    <source>
        <strain evidence="18 19">F1926</strain>
    </source>
</reference>
<dbReference type="SMART" id="SM00387">
    <property type="entry name" value="HATPase_c"/>
    <property type="match status" value="1"/>
</dbReference>
<protein>
    <recommendedName>
        <fullName evidence="3">histidine kinase</fullName>
        <ecNumber evidence="3">2.7.13.3</ecNumber>
    </recommendedName>
</protein>
<evidence type="ECO:0000256" key="13">
    <source>
        <dbReference type="ARBA" id="ARBA00023012"/>
    </source>
</evidence>
<dbReference type="Pfam" id="PF00512">
    <property type="entry name" value="HisKA"/>
    <property type="match status" value="1"/>
</dbReference>
<feature type="domain" description="Histidine kinase" evidence="16">
    <location>
        <begin position="244"/>
        <end position="442"/>
    </location>
</feature>
<evidence type="ECO:0000256" key="10">
    <source>
        <dbReference type="ARBA" id="ARBA00022777"/>
    </source>
</evidence>
<evidence type="ECO:0000256" key="12">
    <source>
        <dbReference type="ARBA" id="ARBA00022989"/>
    </source>
</evidence>
<evidence type="ECO:0000313" key="19">
    <source>
        <dbReference type="Proteomes" id="UP000013243"/>
    </source>
</evidence>
<evidence type="ECO:0000256" key="2">
    <source>
        <dbReference type="ARBA" id="ARBA00004429"/>
    </source>
</evidence>
<keyword evidence="12 15" id="KW-1133">Transmembrane helix</keyword>
<dbReference type="Gene3D" id="3.30.565.10">
    <property type="entry name" value="Histidine kinase-like ATPase, C-terminal domain"/>
    <property type="match status" value="1"/>
</dbReference>
<dbReference type="PANTHER" id="PTHR44936">
    <property type="entry name" value="SENSOR PROTEIN CREC"/>
    <property type="match status" value="1"/>
</dbReference>
<comment type="catalytic activity">
    <reaction evidence="1">
        <text>ATP + protein L-histidine = ADP + protein N-phospho-L-histidine.</text>
        <dbReference type="EC" id="2.7.13.3"/>
    </reaction>
</comment>
<keyword evidence="13" id="KW-0902">Two-component regulatory system</keyword>
<keyword evidence="4" id="KW-1003">Cell membrane</keyword>
<gene>
    <name evidence="18" type="ORF">K529_006165</name>
</gene>
<keyword evidence="6" id="KW-0597">Phosphoprotein</keyword>
<dbReference type="GO" id="GO:0005524">
    <property type="term" value="F:ATP binding"/>
    <property type="evidence" value="ECO:0007669"/>
    <property type="project" value="UniProtKB-KW"/>
</dbReference>
<dbReference type="OrthoDB" id="9804645at2"/>
<keyword evidence="11" id="KW-0067">ATP-binding</keyword>
<evidence type="ECO:0000259" key="17">
    <source>
        <dbReference type="PROSITE" id="PS50885"/>
    </source>
</evidence>
<evidence type="ECO:0000259" key="16">
    <source>
        <dbReference type="PROSITE" id="PS50109"/>
    </source>
</evidence>
<dbReference type="KEGG" id="rmb:K529_006165"/>
<keyword evidence="10 18" id="KW-0418">Kinase</keyword>
<dbReference type="InterPro" id="IPR004358">
    <property type="entry name" value="Sig_transdc_His_kin-like_C"/>
</dbReference>
<dbReference type="PROSITE" id="PS50109">
    <property type="entry name" value="HIS_KIN"/>
    <property type="match status" value="1"/>
</dbReference>
<feature type="transmembrane region" description="Helical" evidence="15">
    <location>
        <begin position="165"/>
        <end position="184"/>
    </location>
</feature>
<dbReference type="CDD" id="cd00082">
    <property type="entry name" value="HisKA"/>
    <property type="match status" value="1"/>
</dbReference>
<dbReference type="InterPro" id="IPR003660">
    <property type="entry name" value="HAMP_dom"/>
</dbReference>
<dbReference type="InterPro" id="IPR003661">
    <property type="entry name" value="HisK_dim/P_dom"/>
</dbReference>
<dbReference type="Pfam" id="PF02518">
    <property type="entry name" value="HATPase_c"/>
    <property type="match status" value="1"/>
</dbReference>
<evidence type="ECO:0000256" key="5">
    <source>
        <dbReference type="ARBA" id="ARBA00022519"/>
    </source>
</evidence>
<accession>A0A1B1A1F5</accession>
<dbReference type="SUPFAM" id="SSF47384">
    <property type="entry name" value="Homodimeric domain of signal transducing histidine kinase"/>
    <property type="match status" value="1"/>
</dbReference>
<dbReference type="Proteomes" id="UP000013243">
    <property type="component" value="Chromosome"/>
</dbReference>
<keyword evidence="9" id="KW-0547">Nucleotide-binding</keyword>
<dbReference type="SMART" id="SM00388">
    <property type="entry name" value="HisKA"/>
    <property type="match status" value="1"/>
</dbReference>
<feature type="domain" description="HAMP" evidence="17">
    <location>
        <begin position="185"/>
        <end position="236"/>
    </location>
</feature>
<dbReference type="PROSITE" id="PS50885">
    <property type="entry name" value="HAMP"/>
    <property type="match status" value="1"/>
</dbReference>
<dbReference type="InterPro" id="IPR036097">
    <property type="entry name" value="HisK_dim/P_sf"/>
</dbReference>